<dbReference type="Pfam" id="PF24864">
    <property type="entry name" value="DUF7730"/>
    <property type="match status" value="2"/>
</dbReference>
<name>A0A9P4TXR0_9PEZI</name>
<gene>
    <name evidence="2" type="ORF">EJ08DRAFT_306846</name>
</gene>
<keyword evidence="3" id="KW-1185">Reference proteome</keyword>
<dbReference type="PANTHER" id="PTHR38790">
    <property type="entry name" value="2EXR DOMAIN-CONTAINING PROTEIN-RELATED"/>
    <property type="match status" value="1"/>
</dbReference>
<reference evidence="2" key="1">
    <citation type="journal article" date="2020" name="Stud. Mycol.">
        <title>101 Dothideomycetes genomes: a test case for predicting lifestyles and emergence of pathogens.</title>
        <authorList>
            <person name="Haridas S."/>
            <person name="Albert R."/>
            <person name="Binder M."/>
            <person name="Bloem J."/>
            <person name="Labutti K."/>
            <person name="Salamov A."/>
            <person name="Andreopoulos B."/>
            <person name="Baker S."/>
            <person name="Barry K."/>
            <person name="Bills G."/>
            <person name="Bluhm B."/>
            <person name="Cannon C."/>
            <person name="Castanera R."/>
            <person name="Culley D."/>
            <person name="Daum C."/>
            <person name="Ezra D."/>
            <person name="Gonzalez J."/>
            <person name="Henrissat B."/>
            <person name="Kuo A."/>
            <person name="Liang C."/>
            <person name="Lipzen A."/>
            <person name="Lutzoni F."/>
            <person name="Magnuson J."/>
            <person name="Mondo S."/>
            <person name="Nolan M."/>
            <person name="Ohm R."/>
            <person name="Pangilinan J."/>
            <person name="Park H.-J."/>
            <person name="Ramirez L."/>
            <person name="Alfaro M."/>
            <person name="Sun H."/>
            <person name="Tritt A."/>
            <person name="Yoshinaga Y."/>
            <person name="Zwiers L.-H."/>
            <person name="Turgeon B."/>
            <person name="Goodwin S."/>
            <person name="Spatafora J."/>
            <person name="Crous P."/>
            <person name="Grigoriev I."/>
        </authorList>
    </citation>
    <scope>NUCLEOTIDE SEQUENCE</scope>
    <source>
        <strain evidence="2">CBS 130266</strain>
    </source>
</reference>
<accession>A0A9P4TXR0</accession>
<proteinExistence type="predicted"/>
<feature type="domain" description="DUF7730" evidence="1">
    <location>
        <begin position="31"/>
        <end position="70"/>
    </location>
</feature>
<protein>
    <recommendedName>
        <fullName evidence="1">DUF7730 domain-containing protein</fullName>
    </recommendedName>
</protein>
<dbReference type="OrthoDB" id="3801532at2759"/>
<dbReference type="AlphaFoldDB" id="A0A9P4TXR0"/>
<feature type="domain" description="DUF7730" evidence="1">
    <location>
        <begin position="143"/>
        <end position="267"/>
    </location>
</feature>
<dbReference type="EMBL" id="MU007050">
    <property type="protein sequence ID" value="KAF2429097.1"/>
    <property type="molecule type" value="Genomic_DNA"/>
</dbReference>
<dbReference type="Proteomes" id="UP000800235">
    <property type="component" value="Unassembled WGS sequence"/>
</dbReference>
<evidence type="ECO:0000313" key="2">
    <source>
        <dbReference type="EMBL" id="KAF2429097.1"/>
    </source>
</evidence>
<sequence length="303" mass="35173">MWADVKGMTIRVPRPNINSLHTHTSLTSDSFQFQSTFFSKLPVELRQKIYTHILSDYPDTVHIFAGAENGNPLRDLFHTPCITLPTLEVPSWWCFSNSPWGVGLWGSYHLYCDLAASKVSKFHSYMALGDMCLPFGEPRTVYEVVCKTQQKYQGKAPFLPLLLTCRQIHDEAIRSIYSSLTINFIGERPLSLFTLKLIRSLQLIHLVWPSWWKPHPWSDWTNNIVRRYEFWYPPEPEPPVAKAEWEELWRLFSQMGPVKRLHVTIFQTCSITKRSDGTIDLHHAHRVGDQEHIISTDELLPAL</sequence>
<evidence type="ECO:0000259" key="1">
    <source>
        <dbReference type="Pfam" id="PF24864"/>
    </source>
</evidence>
<organism evidence="2 3">
    <name type="scientific">Tothia fuscella</name>
    <dbReference type="NCBI Taxonomy" id="1048955"/>
    <lineage>
        <taxon>Eukaryota</taxon>
        <taxon>Fungi</taxon>
        <taxon>Dikarya</taxon>
        <taxon>Ascomycota</taxon>
        <taxon>Pezizomycotina</taxon>
        <taxon>Dothideomycetes</taxon>
        <taxon>Pleosporomycetidae</taxon>
        <taxon>Venturiales</taxon>
        <taxon>Cylindrosympodiaceae</taxon>
        <taxon>Tothia</taxon>
    </lineage>
</organism>
<dbReference type="InterPro" id="IPR056632">
    <property type="entry name" value="DUF7730"/>
</dbReference>
<evidence type="ECO:0000313" key="3">
    <source>
        <dbReference type="Proteomes" id="UP000800235"/>
    </source>
</evidence>
<comment type="caution">
    <text evidence="2">The sequence shown here is derived from an EMBL/GenBank/DDBJ whole genome shotgun (WGS) entry which is preliminary data.</text>
</comment>